<dbReference type="HOGENOM" id="CLU_2177527_0_0_1"/>
<reference evidence="1" key="2">
    <citation type="submission" date="2013-04" db="UniProtKB">
        <authorList>
            <consortium name="EnsemblPlants"/>
        </authorList>
    </citation>
    <scope>IDENTIFICATION</scope>
</reference>
<reference evidence="1" key="1">
    <citation type="journal article" date="2013" name="Nat. Commun.">
        <title>Whole-genome sequencing of Oryza brachyantha reveals mechanisms underlying Oryza genome evolution.</title>
        <authorList>
            <person name="Chen J."/>
            <person name="Huang Q."/>
            <person name="Gao D."/>
            <person name="Wang J."/>
            <person name="Lang Y."/>
            <person name="Liu T."/>
            <person name="Li B."/>
            <person name="Bai Z."/>
            <person name="Luis Goicoechea J."/>
            <person name="Liang C."/>
            <person name="Chen C."/>
            <person name="Zhang W."/>
            <person name="Sun S."/>
            <person name="Liao Y."/>
            <person name="Zhang X."/>
            <person name="Yang L."/>
            <person name="Song C."/>
            <person name="Wang M."/>
            <person name="Shi J."/>
            <person name="Liu G."/>
            <person name="Liu J."/>
            <person name="Zhou H."/>
            <person name="Zhou W."/>
            <person name="Yu Q."/>
            <person name="An N."/>
            <person name="Chen Y."/>
            <person name="Cai Q."/>
            <person name="Wang B."/>
            <person name="Liu B."/>
            <person name="Min J."/>
            <person name="Huang Y."/>
            <person name="Wu H."/>
            <person name="Li Z."/>
            <person name="Zhang Y."/>
            <person name="Yin Y."/>
            <person name="Song W."/>
            <person name="Jiang J."/>
            <person name="Jackson S.A."/>
            <person name="Wing R.A."/>
            <person name="Wang J."/>
            <person name="Chen M."/>
        </authorList>
    </citation>
    <scope>NUCLEOTIDE SEQUENCE [LARGE SCALE GENOMIC DNA]</scope>
    <source>
        <strain evidence="1">cv. IRGC 101232</strain>
    </source>
</reference>
<dbReference type="EnsemblPlants" id="OB05G34660.1">
    <property type="protein sequence ID" value="OB05G34660.1"/>
    <property type="gene ID" value="OB05G34660"/>
</dbReference>
<proteinExistence type="predicted"/>
<dbReference type="Proteomes" id="UP000006038">
    <property type="component" value="Chromosome 5"/>
</dbReference>
<sequence length="110" mass="11881">MKKENRGRPRTRTRQGKNVHTSLLLVSQGELQFSIYVLCTGFFSLTGGPTYSTTARAPVMAGATSPWPTPVTMDMVIDSSRWNLVCLAMNASTVRRNSSASSAPQLTASA</sequence>
<protein>
    <submittedName>
        <fullName evidence="1">Uncharacterized protein</fullName>
    </submittedName>
</protein>
<dbReference type="AlphaFoldDB" id="J3MA42"/>
<evidence type="ECO:0000313" key="1">
    <source>
        <dbReference type="EnsemblPlants" id="OB05G34660.1"/>
    </source>
</evidence>
<name>J3MA42_ORYBR</name>
<dbReference type="Gramene" id="OB05G34660.1">
    <property type="protein sequence ID" value="OB05G34660.1"/>
    <property type="gene ID" value="OB05G34660"/>
</dbReference>
<organism evidence="1">
    <name type="scientific">Oryza brachyantha</name>
    <name type="common">malo sina</name>
    <dbReference type="NCBI Taxonomy" id="4533"/>
    <lineage>
        <taxon>Eukaryota</taxon>
        <taxon>Viridiplantae</taxon>
        <taxon>Streptophyta</taxon>
        <taxon>Embryophyta</taxon>
        <taxon>Tracheophyta</taxon>
        <taxon>Spermatophyta</taxon>
        <taxon>Magnoliopsida</taxon>
        <taxon>Liliopsida</taxon>
        <taxon>Poales</taxon>
        <taxon>Poaceae</taxon>
        <taxon>BOP clade</taxon>
        <taxon>Oryzoideae</taxon>
        <taxon>Oryzeae</taxon>
        <taxon>Oryzinae</taxon>
        <taxon>Oryza</taxon>
    </lineage>
</organism>
<accession>J3MA42</accession>
<evidence type="ECO:0000313" key="2">
    <source>
        <dbReference type="Proteomes" id="UP000006038"/>
    </source>
</evidence>
<keyword evidence="2" id="KW-1185">Reference proteome</keyword>